<proteinExistence type="predicted"/>
<protein>
    <submittedName>
        <fullName evidence="1">Uncharacterized protein</fullName>
    </submittedName>
</protein>
<gene>
    <name evidence="1" type="ORF">LCGC14_2781080</name>
</gene>
<reference evidence="1" key="1">
    <citation type="journal article" date="2015" name="Nature">
        <title>Complex archaea that bridge the gap between prokaryotes and eukaryotes.</title>
        <authorList>
            <person name="Spang A."/>
            <person name="Saw J.H."/>
            <person name="Jorgensen S.L."/>
            <person name="Zaremba-Niedzwiedzka K."/>
            <person name="Martijn J."/>
            <person name="Lind A.E."/>
            <person name="van Eijk R."/>
            <person name="Schleper C."/>
            <person name="Guy L."/>
            <person name="Ettema T.J."/>
        </authorList>
    </citation>
    <scope>NUCLEOTIDE SEQUENCE</scope>
</reference>
<dbReference type="EMBL" id="LAZR01051669">
    <property type="protein sequence ID" value="KKK84663.1"/>
    <property type="molecule type" value="Genomic_DNA"/>
</dbReference>
<dbReference type="AlphaFoldDB" id="A0A0F8YT92"/>
<evidence type="ECO:0000313" key="1">
    <source>
        <dbReference type="EMBL" id="KKK84663.1"/>
    </source>
</evidence>
<organism evidence="1">
    <name type="scientific">marine sediment metagenome</name>
    <dbReference type="NCBI Taxonomy" id="412755"/>
    <lineage>
        <taxon>unclassified sequences</taxon>
        <taxon>metagenomes</taxon>
        <taxon>ecological metagenomes</taxon>
    </lineage>
</organism>
<comment type="caution">
    <text evidence="1">The sequence shown here is derived from an EMBL/GenBank/DDBJ whole genome shotgun (WGS) entry which is preliminary data.</text>
</comment>
<name>A0A0F8YT92_9ZZZZ</name>
<sequence>MTRYKLTVVEDEGLELYGIGMFNDEQELENWANQNTGELKRAENDAELSDYL</sequence>
<accession>A0A0F8YT92</accession>